<accession>A0ABU7G3P1</accession>
<dbReference type="InterPro" id="IPR027417">
    <property type="entry name" value="P-loop_NTPase"/>
</dbReference>
<dbReference type="Proteomes" id="UP001310248">
    <property type="component" value="Unassembled WGS sequence"/>
</dbReference>
<reference evidence="2 3" key="2">
    <citation type="submission" date="2023-12" db="EMBL/GenBank/DDBJ databases">
        <authorList>
            <consortium name="Cladostephus spongiosus"/>
            <person name="Lorente B."/>
            <person name="Cabral C."/>
            <person name="Frias J."/>
            <person name="Faria J."/>
            <person name="Toubarro D."/>
        </authorList>
    </citation>
    <scope>NUCLEOTIDE SEQUENCE [LARGE SCALE GENOMIC DNA]</scope>
    <source>
        <strain evidence="2 3">ZMCS4</strain>
    </source>
</reference>
<dbReference type="InterPro" id="IPR011990">
    <property type="entry name" value="TPR-like_helical_dom_sf"/>
</dbReference>
<organism evidence="2 3">
    <name type="scientific">Agarivorans aestuarii</name>
    <dbReference type="NCBI Taxonomy" id="1563703"/>
    <lineage>
        <taxon>Bacteria</taxon>
        <taxon>Pseudomonadati</taxon>
        <taxon>Pseudomonadota</taxon>
        <taxon>Gammaproteobacteria</taxon>
        <taxon>Alteromonadales</taxon>
        <taxon>Alteromonadaceae</taxon>
        <taxon>Agarivorans</taxon>
    </lineage>
</organism>
<dbReference type="Gene3D" id="3.40.50.300">
    <property type="entry name" value="P-loop containing nucleotide triphosphate hydrolases"/>
    <property type="match status" value="1"/>
</dbReference>
<dbReference type="PANTHER" id="PTHR12788:SF10">
    <property type="entry name" value="PROTEIN-TYROSINE SULFOTRANSFERASE"/>
    <property type="match status" value="1"/>
</dbReference>
<gene>
    <name evidence="2" type="ORF">SNR37_003445</name>
</gene>
<dbReference type="InterPro" id="IPR026634">
    <property type="entry name" value="TPST-like"/>
</dbReference>
<keyword evidence="1" id="KW-0808">Transferase</keyword>
<evidence type="ECO:0000313" key="3">
    <source>
        <dbReference type="Proteomes" id="UP001310248"/>
    </source>
</evidence>
<dbReference type="SUPFAM" id="SSF48452">
    <property type="entry name" value="TPR-like"/>
    <property type="match status" value="1"/>
</dbReference>
<evidence type="ECO:0000256" key="1">
    <source>
        <dbReference type="ARBA" id="ARBA00022679"/>
    </source>
</evidence>
<comment type="caution">
    <text evidence="2">The sequence shown here is derived from an EMBL/GenBank/DDBJ whole genome shotgun (WGS) entry which is preliminary data.</text>
</comment>
<dbReference type="Pfam" id="PF13469">
    <property type="entry name" value="Sulfotransfer_3"/>
    <property type="match status" value="1"/>
</dbReference>
<dbReference type="EMBL" id="JAYDYW010000006">
    <property type="protein sequence ID" value="MEE1674017.1"/>
    <property type="molecule type" value="Genomic_DNA"/>
</dbReference>
<keyword evidence="3" id="KW-1185">Reference proteome</keyword>
<proteinExistence type="predicted"/>
<protein>
    <submittedName>
        <fullName evidence="2">Sulfotransferase</fullName>
    </submittedName>
</protein>
<name>A0ABU7G3P1_9ALTE</name>
<reference evidence="3" key="1">
    <citation type="submission" date="2023-07" db="EMBL/GenBank/DDBJ databases">
        <title>Draft genome sequence of Agarivorans aestuarii strain ZMCS4, a CAZymes producing bacteria isolated from the marine brown algae Clodostephus spongiosus.</title>
        <authorList>
            <person name="Lorente B."/>
            <person name="Cabral C."/>
            <person name="Frias J."/>
            <person name="Faria J."/>
            <person name="Toubarro D."/>
        </authorList>
    </citation>
    <scope>NUCLEOTIDE SEQUENCE [LARGE SCALE GENOMIC DNA]</scope>
    <source>
        <strain evidence="3">ZMCS4</strain>
    </source>
</reference>
<dbReference type="InterPro" id="IPR019734">
    <property type="entry name" value="TPR_rpt"/>
</dbReference>
<dbReference type="SUPFAM" id="SSF52540">
    <property type="entry name" value="P-loop containing nucleoside triphosphate hydrolases"/>
    <property type="match status" value="1"/>
</dbReference>
<evidence type="ECO:0000313" key="2">
    <source>
        <dbReference type="EMBL" id="MEE1674017.1"/>
    </source>
</evidence>
<dbReference type="RefSeq" id="WP_329775228.1">
    <property type="nucleotide sequence ID" value="NZ_JAYDYW010000006.1"/>
</dbReference>
<dbReference type="PANTHER" id="PTHR12788">
    <property type="entry name" value="PROTEIN-TYROSINE SULFOTRANSFERASE 2"/>
    <property type="match status" value="1"/>
</dbReference>
<sequence>MKPEMRHAIMEKAVKALQAGKYSQALSTIGKINKLKSQQDYKSLELEAFALFQQQKLERAISCYQGLLALCENQQQRSATYKNMARAEKLLGLFSSAIEHFEQCLTLTGEADNADIAPALGECYLEEDRYQDLNTLAEKMKTWPGQFAPAQALLISSAKRQNQKALILSLIEELLSHSKFVEEWQLEFSIDTLMFIREHQQAEQLLQQAQIDFVNKAWVGFYQAELKARNNQHEQVIELLSDELIDRLDYMRQKAAFKLRAEAFDKQKNYSAAFSDFSAMSSLNHRRTQGQTRKDKVAEFQKLDLSFIQQQQDEAEFEPNQQQPVFMMGFNRSGTTLLENILDTQQEVVALSETRSIYNLTQSITNKLNKRYPQDLAMLSAEELQQLREEYFSFVQSLNLEKSANSLIVDKFPLYTIDLPFILQLFPKAKIIFCLRHPIDTCLSNFQQNSANNQEQAWLNQLGDCFKRYQQVFTLFKRYQAELPLNILFVRYEDLVENLEQEASKVFEFLGITANNSYLDFDKHAQRKVVMSASSNQVVKPIYTESRYKWHNYQSFLQPHIPKVAEFIEQFAYQSE</sequence>
<dbReference type="SMART" id="SM00028">
    <property type="entry name" value="TPR"/>
    <property type="match status" value="2"/>
</dbReference>
<dbReference type="Gene3D" id="1.25.40.10">
    <property type="entry name" value="Tetratricopeptide repeat domain"/>
    <property type="match status" value="1"/>
</dbReference>